<evidence type="ECO:0000313" key="1">
    <source>
        <dbReference type="EMBL" id="UOQ71171.1"/>
    </source>
</evidence>
<sequence>MGSGGRQITEYHNYLYSLEAFLAYRLSISAPLQATLGLSAGRYVLGAQERSDRAKWGVGIWSALTYRLADDSRFSLDARLHPQLLLPNEPVEDGHYRFNDSRQFVWDGQVGISYNLRKQPKL</sequence>
<dbReference type="KEGG" id="hcu:MUN79_21300"/>
<keyword evidence="2" id="KW-1185">Reference proteome</keyword>
<accession>A0A8T9Q410</accession>
<reference evidence="1" key="1">
    <citation type="submission" date="2022-04" db="EMBL/GenBank/DDBJ databases">
        <title>Hymenobacter sp. isolated from the air.</title>
        <authorList>
            <person name="Won M."/>
            <person name="Lee C.-M."/>
            <person name="Woen H.-Y."/>
            <person name="Kwon S.-W."/>
        </authorList>
    </citation>
    <scope>NUCLEOTIDE SEQUENCE</scope>
    <source>
        <strain evidence="1">5116S-3</strain>
    </source>
</reference>
<dbReference type="AlphaFoldDB" id="A0A8T9Q410"/>
<dbReference type="Proteomes" id="UP000831796">
    <property type="component" value="Chromosome"/>
</dbReference>
<dbReference type="RefSeq" id="WP_244674581.1">
    <property type="nucleotide sequence ID" value="NZ_CP095046.1"/>
</dbReference>
<proteinExistence type="predicted"/>
<evidence type="ECO:0000313" key="2">
    <source>
        <dbReference type="Proteomes" id="UP000831796"/>
    </source>
</evidence>
<organism evidence="1 2">
    <name type="scientific">Hymenobacter cellulosilyticus</name>
    <dbReference type="NCBI Taxonomy" id="2932248"/>
    <lineage>
        <taxon>Bacteria</taxon>
        <taxon>Pseudomonadati</taxon>
        <taxon>Bacteroidota</taxon>
        <taxon>Cytophagia</taxon>
        <taxon>Cytophagales</taxon>
        <taxon>Hymenobacteraceae</taxon>
        <taxon>Hymenobacter</taxon>
    </lineage>
</organism>
<dbReference type="EMBL" id="CP095046">
    <property type="protein sequence ID" value="UOQ71171.1"/>
    <property type="molecule type" value="Genomic_DNA"/>
</dbReference>
<gene>
    <name evidence="1" type="ORF">MUN79_21300</name>
</gene>
<name>A0A8T9Q410_9BACT</name>
<protein>
    <submittedName>
        <fullName evidence="1">Uncharacterized protein</fullName>
    </submittedName>
</protein>